<comment type="caution">
    <text evidence="1">The sequence shown here is derived from an EMBL/GenBank/DDBJ whole genome shotgun (WGS) entry which is preliminary data.</text>
</comment>
<dbReference type="AlphaFoldDB" id="A0AAE1E7D3"/>
<organism evidence="1 2">
    <name type="scientific">Elysia crispata</name>
    <name type="common">lettuce slug</name>
    <dbReference type="NCBI Taxonomy" id="231223"/>
    <lineage>
        <taxon>Eukaryota</taxon>
        <taxon>Metazoa</taxon>
        <taxon>Spiralia</taxon>
        <taxon>Lophotrochozoa</taxon>
        <taxon>Mollusca</taxon>
        <taxon>Gastropoda</taxon>
        <taxon>Heterobranchia</taxon>
        <taxon>Euthyneura</taxon>
        <taxon>Panpulmonata</taxon>
        <taxon>Sacoglossa</taxon>
        <taxon>Placobranchoidea</taxon>
        <taxon>Plakobranchidae</taxon>
        <taxon>Elysia</taxon>
    </lineage>
</organism>
<protein>
    <submittedName>
        <fullName evidence="1">Uncharacterized protein</fullName>
    </submittedName>
</protein>
<evidence type="ECO:0000313" key="1">
    <source>
        <dbReference type="EMBL" id="KAK3796682.1"/>
    </source>
</evidence>
<reference evidence="1" key="1">
    <citation type="journal article" date="2023" name="G3 (Bethesda)">
        <title>A reference genome for the long-term kleptoplast-retaining sea slug Elysia crispata morphotype clarki.</title>
        <authorList>
            <person name="Eastman K.E."/>
            <person name="Pendleton A.L."/>
            <person name="Shaikh M.A."/>
            <person name="Suttiyut T."/>
            <person name="Ogas R."/>
            <person name="Tomko P."/>
            <person name="Gavelis G."/>
            <person name="Widhalm J.R."/>
            <person name="Wisecaver J.H."/>
        </authorList>
    </citation>
    <scope>NUCLEOTIDE SEQUENCE</scope>
    <source>
        <strain evidence="1">ECLA1</strain>
    </source>
</reference>
<dbReference type="EMBL" id="JAWDGP010000853">
    <property type="protein sequence ID" value="KAK3796682.1"/>
    <property type="molecule type" value="Genomic_DNA"/>
</dbReference>
<name>A0AAE1E7D3_9GAST</name>
<evidence type="ECO:0000313" key="2">
    <source>
        <dbReference type="Proteomes" id="UP001283361"/>
    </source>
</evidence>
<sequence>MTKRSPRPSGMCGLFDFAGSPHCCVWGSHVDRGQPRGNHNIRFDCGTLPPLLLLAFAWVVYGFASPHFSLDRDLGVTDNKGSDIVKRKSARPGSAKFPVLIHRDFTRANLPPSCQAGMKSRLSGQEYKTTSWTSSRRFLSLLQKSSIDPDLAKFWTSYPTCFWPTRLIPSRTRPRFTSVLPCRRSSTTGGVAGTLNSSDHLHYLTFSSCHGHGSYGLDLSAVRSIVQTFSPRPVCGIVI</sequence>
<accession>A0AAE1E7D3</accession>
<gene>
    <name evidence="1" type="ORF">RRG08_024900</name>
</gene>
<dbReference type="Proteomes" id="UP001283361">
    <property type="component" value="Unassembled WGS sequence"/>
</dbReference>
<proteinExistence type="predicted"/>
<keyword evidence="2" id="KW-1185">Reference proteome</keyword>